<evidence type="ECO:0000313" key="3">
    <source>
        <dbReference type="Proteomes" id="UP001460270"/>
    </source>
</evidence>
<proteinExistence type="predicted"/>
<comment type="caution">
    <text evidence="2">The sequence shown here is derived from an EMBL/GenBank/DDBJ whole genome shotgun (WGS) entry which is preliminary data.</text>
</comment>
<dbReference type="Proteomes" id="UP001460270">
    <property type="component" value="Unassembled WGS sequence"/>
</dbReference>
<gene>
    <name evidence="2" type="ORF">WMY93_016906</name>
</gene>
<name>A0AAW0NT59_9GOBI</name>
<keyword evidence="3" id="KW-1185">Reference proteome</keyword>
<accession>A0AAW0NT59</accession>
<keyword evidence="1" id="KW-0812">Transmembrane</keyword>
<dbReference type="SUPFAM" id="SSF58069">
    <property type="entry name" value="Virus ectodomain"/>
    <property type="match status" value="1"/>
</dbReference>
<dbReference type="Pfam" id="PF00429">
    <property type="entry name" value="TLV_coat"/>
    <property type="match status" value="1"/>
</dbReference>
<dbReference type="PANTHER" id="PTHR10424">
    <property type="entry name" value="VIRAL ENVELOPE PROTEIN"/>
    <property type="match status" value="1"/>
</dbReference>
<keyword evidence="1" id="KW-0472">Membrane</keyword>
<reference evidence="3" key="1">
    <citation type="submission" date="2024-04" db="EMBL/GenBank/DDBJ databases">
        <title>Salinicola lusitanus LLJ914,a marine bacterium isolated from the Okinawa Trough.</title>
        <authorList>
            <person name="Li J."/>
        </authorList>
    </citation>
    <scope>NUCLEOTIDE SEQUENCE [LARGE SCALE GENOMIC DNA]</scope>
</reference>
<dbReference type="EMBL" id="JBBPFD010000012">
    <property type="protein sequence ID" value="KAK7904299.1"/>
    <property type="molecule type" value="Genomic_DNA"/>
</dbReference>
<evidence type="ECO:0000313" key="2">
    <source>
        <dbReference type="EMBL" id="KAK7904299.1"/>
    </source>
</evidence>
<evidence type="ECO:0000256" key="1">
    <source>
        <dbReference type="SAM" id="Phobius"/>
    </source>
</evidence>
<dbReference type="AlphaFoldDB" id="A0AAW0NT59"/>
<dbReference type="InterPro" id="IPR018154">
    <property type="entry name" value="TLV/ENV_coat_polyprotein"/>
</dbReference>
<keyword evidence="1" id="KW-1133">Transmembrane helix</keyword>
<dbReference type="PANTHER" id="PTHR10424:SF80">
    <property type="entry name" value="ENVELOPE GLYCOPROTEIN"/>
    <property type="match status" value="1"/>
</dbReference>
<protein>
    <submittedName>
        <fullName evidence="2">Uncharacterized protein</fullName>
    </submittedName>
</protein>
<dbReference type="Gene3D" id="1.10.287.210">
    <property type="match status" value="1"/>
</dbReference>
<organism evidence="2 3">
    <name type="scientific">Mugilogobius chulae</name>
    <name type="common">yellowstripe goby</name>
    <dbReference type="NCBI Taxonomy" id="88201"/>
    <lineage>
        <taxon>Eukaryota</taxon>
        <taxon>Metazoa</taxon>
        <taxon>Chordata</taxon>
        <taxon>Craniata</taxon>
        <taxon>Vertebrata</taxon>
        <taxon>Euteleostomi</taxon>
        <taxon>Actinopterygii</taxon>
        <taxon>Neopterygii</taxon>
        <taxon>Teleostei</taxon>
        <taxon>Neoteleostei</taxon>
        <taxon>Acanthomorphata</taxon>
        <taxon>Gobiaria</taxon>
        <taxon>Gobiiformes</taxon>
        <taxon>Gobioidei</taxon>
        <taxon>Gobiidae</taxon>
        <taxon>Gobionellinae</taxon>
        <taxon>Mugilogobius</taxon>
    </lineage>
</organism>
<sequence length="211" mass="23381">MEEVRYSLLEWQVEAEVEVEEEAEAEVEVDKVEETTKIKDSVMKNNRIKKHVGIVEKKDTGNVTNRIALDMLLAEKGGVCAIFNDQCCTFIPNNTATGGKLTLALEGLRTMNKRMKDQSGVNTSMWDDWMSVFGQWKGLVSSALIAVAVFAALLTLCGCCCIPCIRALLTKLINTAIAPDPKDIYGQMPLLADKDDEPEEDLFALFNDSKV</sequence>
<feature type="transmembrane region" description="Helical" evidence="1">
    <location>
        <begin position="139"/>
        <end position="165"/>
    </location>
</feature>